<keyword evidence="2" id="KW-0808">Transferase</keyword>
<evidence type="ECO:0008006" key="8">
    <source>
        <dbReference type="Google" id="ProtNLM"/>
    </source>
</evidence>
<dbReference type="GO" id="GO:0016020">
    <property type="term" value="C:membrane"/>
    <property type="evidence" value="ECO:0007669"/>
    <property type="project" value="InterPro"/>
</dbReference>
<evidence type="ECO:0000256" key="5">
    <source>
        <dbReference type="SAM" id="Phobius"/>
    </source>
</evidence>
<keyword evidence="5" id="KW-1133">Transmembrane helix</keyword>
<proteinExistence type="inferred from homology"/>
<feature type="transmembrane region" description="Helical" evidence="5">
    <location>
        <begin position="411"/>
        <end position="431"/>
    </location>
</feature>
<reference evidence="6" key="2">
    <citation type="submission" date="2023-06" db="EMBL/GenBank/DDBJ databases">
        <authorList>
            <consortium name="Lawrence Berkeley National Laboratory"/>
            <person name="Haridas S."/>
            <person name="Hensen N."/>
            <person name="Bonometti L."/>
            <person name="Westerberg I."/>
            <person name="Brannstrom I.O."/>
            <person name="Guillou S."/>
            <person name="Cros-Aarteil S."/>
            <person name="Calhoun S."/>
            <person name="Kuo A."/>
            <person name="Mondo S."/>
            <person name="Pangilinan J."/>
            <person name="Riley R."/>
            <person name="Labutti K."/>
            <person name="Andreopoulos B."/>
            <person name="Lipzen A."/>
            <person name="Chen C."/>
            <person name="Yanf M."/>
            <person name="Daum C."/>
            <person name="Ng V."/>
            <person name="Clum A."/>
            <person name="Steindorff A."/>
            <person name="Ohm R."/>
            <person name="Martin F."/>
            <person name="Silar P."/>
            <person name="Natvig D."/>
            <person name="Lalanne C."/>
            <person name="Gautier V."/>
            <person name="Ament-Velasquez S.L."/>
            <person name="Kruys A."/>
            <person name="Hutchinson M.I."/>
            <person name="Powell A.J."/>
            <person name="Barry K."/>
            <person name="Miller A.N."/>
            <person name="Grigoriev I.V."/>
            <person name="Debuchy R."/>
            <person name="Gladieux P."/>
            <person name="Thoren M.H."/>
            <person name="Johannesson H."/>
        </authorList>
    </citation>
    <scope>NUCLEOTIDE SEQUENCE</scope>
    <source>
        <strain evidence="6">CBS 955.72</strain>
    </source>
</reference>
<dbReference type="Proteomes" id="UP001275084">
    <property type="component" value="Unassembled WGS sequence"/>
</dbReference>
<comment type="similarity">
    <text evidence="4">Belongs to the class I-like SAM-binding methyltransferase superfamily.</text>
</comment>
<dbReference type="SUPFAM" id="SSF47661">
    <property type="entry name" value="t-snare proteins"/>
    <property type="match status" value="1"/>
</dbReference>
<keyword evidence="7" id="KW-1185">Reference proteome</keyword>
<dbReference type="EMBL" id="JAUIQD010000003">
    <property type="protein sequence ID" value="KAK3357954.1"/>
    <property type="molecule type" value="Genomic_DNA"/>
</dbReference>
<protein>
    <recommendedName>
        <fullName evidence="8">Methyltransferase domain-containing protein</fullName>
    </recommendedName>
</protein>
<dbReference type="PANTHER" id="PTHR35897">
    <property type="entry name" value="METHYLTRANSFERASE AUSD"/>
    <property type="match status" value="1"/>
</dbReference>
<reference evidence="6" key="1">
    <citation type="journal article" date="2023" name="Mol. Phylogenet. Evol.">
        <title>Genome-scale phylogeny and comparative genomics of the fungal order Sordariales.</title>
        <authorList>
            <person name="Hensen N."/>
            <person name="Bonometti L."/>
            <person name="Westerberg I."/>
            <person name="Brannstrom I.O."/>
            <person name="Guillou S."/>
            <person name="Cros-Aarteil S."/>
            <person name="Calhoun S."/>
            <person name="Haridas S."/>
            <person name="Kuo A."/>
            <person name="Mondo S."/>
            <person name="Pangilinan J."/>
            <person name="Riley R."/>
            <person name="LaButti K."/>
            <person name="Andreopoulos B."/>
            <person name="Lipzen A."/>
            <person name="Chen C."/>
            <person name="Yan M."/>
            <person name="Daum C."/>
            <person name="Ng V."/>
            <person name="Clum A."/>
            <person name="Steindorff A."/>
            <person name="Ohm R.A."/>
            <person name="Martin F."/>
            <person name="Silar P."/>
            <person name="Natvig D.O."/>
            <person name="Lalanne C."/>
            <person name="Gautier V."/>
            <person name="Ament-Velasquez S.L."/>
            <person name="Kruys A."/>
            <person name="Hutchinson M.I."/>
            <person name="Powell A.J."/>
            <person name="Barry K."/>
            <person name="Miller A.N."/>
            <person name="Grigoriev I.V."/>
            <person name="Debuchy R."/>
            <person name="Gladieux P."/>
            <person name="Hiltunen Thoren M."/>
            <person name="Johannesson H."/>
        </authorList>
    </citation>
    <scope>NUCLEOTIDE SEQUENCE</scope>
    <source>
        <strain evidence="6">CBS 955.72</strain>
    </source>
</reference>
<evidence type="ECO:0000256" key="2">
    <source>
        <dbReference type="ARBA" id="ARBA00022679"/>
    </source>
</evidence>
<dbReference type="InterPro" id="IPR029063">
    <property type="entry name" value="SAM-dependent_MTases_sf"/>
</dbReference>
<dbReference type="InterPro" id="IPR010989">
    <property type="entry name" value="SNARE"/>
</dbReference>
<evidence type="ECO:0000313" key="7">
    <source>
        <dbReference type="Proteomes" id="UP001275084"/>
    </source>
</evidence>
<accession>A0AAJ0HND8</accession>
<dbReference type="SUPFAM" id="SSF53335">
    <property type="entry name" value="S-adenosyl-L-methionine-dependent methyltransferases"/>
    <property type="match status" value="1"/>
</dbReference>
<evidence type="ECO:0000256" key="1">
    <source>
        <dbReference type="ARBA" id="ARBA00005179"/>
    </source>
</evidence>
<evidence type="ECO:0000256" key="4">
    <source>
        <dbReference type="ARBA" id="ARBA00038314"/>
    </source>
</evidence>
<gene>
    <name evidence="6" type="ORF">B0T25DRAFT_567205</name>
</gene>
<comment type="caution">
    <text evidence="6">The sequence shown here is derived from an EMBL/GenBank/DDBJ whole genome shotgun (WGS) entry which is preliminary data.</text>
</comment>
<sequence>MSQSQKTPDQIAAAAKANAATYLATIPPEIHEPACCILEKYSGIAAEDVDAHIHDIPMTQDARFQNVAARLQAPESTETFLDVGCCLGHVIRHLIAIEVSSDRLHGTDLQPHFLDLGYELFRDCSPAKSKATFVSGDMLRDDDAGPDQLTGRIDRMAKFLRLGNPDAIIFGQNGGPKIVGWEKYVLDAEGWHSLRDKIAQNEIHGLLVDLGRIASLHQCVLGRREVDVSLHQVLDQIVSVSWQKNTTIASQIRGLKVDIESMGGESNFGIKKDLAEYLIGDVRKTLLQALQEEKTYRTLCRDDMDRQYWVVNQDAHGIGDKSWDNESYHNRNDVVPAVLEATRVHYYELQKVEHSIVVEKLVRDLEEMIVGHETVAEHEHDEHVEGVESTRGAADVESQHSELNCDTKRTLIVVAVFARAAVVAALVYLFISLGKGSH</sequence>
<name>A0AAJ0HND8_9PEZI</name>
<dbReference type="AlphaFoldDB" id="A0AAJ0HND8"/>
<dbReference type="InterPro" id="IPR051654">
    <property type="entry name" value="Meroterpenoid_MTases"/>
</dbReference>
<dbReference type="PANTHER" id="PTHR35897:SF1">
    <property type="entry name" value="METHYLTRANSFERASE AUSD"/>
    <property type="match status" value="1"/>
</dbReference>
<dbReference type="Gene3D" id="3.40.50.150">
    <property type="entry name" value="Vaccinia Virus protein VP39"/>
    <property type="match status" value="1"/>
</dbReference>
<dbReference type="GO" id="GO:0016740">
    <property type="term" value="F:transferase activity"/>
    <property type="evidence" value="ECO:0007669"/>
    <property type="project" value="UniProtKB-KW"/>
</dbReference>
<evidence type="ECO:0000256" key="3">
    <source>
        <dbReference type="ARBA" id="ARBA00022691"/>
    </source>
</evidence>
<organism evidence="6 7">
    <name type="scientific">Lasiosphaeria hispida</name>
    <dbReference type="NCBI Taxonomy" id="260671"/>
    <lineage>
        <taxon>Eukaryota</taxon>
        <taxon>Fungi</taxon>
        <taxon>Dikarya</taxon>
        <taxon>Ascomycota</taxon>
        <taxon>Pezizomycotina</taxon>
        <taxon>Sordariomycetes</taxon>
        <taxon>Sordariomycetidae</taxon>
        <taxon>Sordariales</taxon>
        <taxon>Lasiosphaeriaceae</taxon>
        <taxon>Lasiosphaeria</taxon>
    </lineage>
</organism>
<evidence type="ECO:0000313" key="6">
    <source>
        <dbReference type="EMBL" id="KAK3357954.1"/>
    </source>
</evidence>
<dbReference type="GO" id="GO:0016192">
    <property type="term" value="P:vesicle-mediated transport"/>
    <property type="evidence" value="ECO:0007669"/>
    <property type="project" value="InterPro"/>
</dbReference>
<keyword evidence="5" id="KW-0472">Membrane</keyword>
<comment type="pathway">
    <text evidence="1">Secondary metabolite biosynthesis.</text>
</comment>
<keyword evidence="5" id="KW-0812">Transmembrane</keyword>
<keyword evidence="3" id="KW-0949">S-adenosyl-L-methionine</keyword>